<evidence type="ECO:0000256" key="1">
    <source>
        <dbReference type="SAM" id="Phobius"/>
    </source>
</evidence>
<reference evidence="2 3" key="1">
    <citation type="submission" date="2022-02" db="EMBL/GenBank/DDBJ databases">
        <title>The car tank lid bacteriome: a reservoir of bacteria with potential in bioremediation of fuel.</title>
        <authorList>
            <person name="Vidal-Verdu A."/>
            <person name="Gomez-Martinez D."/>
            <person name="Latorre-Perez A."/>
            <person name="Pereto J."/>
            <person name="Porcar M."/>
        </authorList>
    </citation>
    <scope>NUCLEOTIDE SEQUENCE [LARGE SCALE GENOMIC DNA]</scope>
    <source>
        <strain evidence="2 3">4D.3</strain>
    </source>
</reference>
<keyword evidence="1" id="KW-1133">Transmembrane helix</keyword>
<keyword evidence="1" id="KW-0812">Transmembrane</keyword>
<feature type="transmembrane region" description="Helical" evidence="1">
    <location>
        <begin position="92"/>
        <end position="112"/>
    </location>
</feature>
<feature type="transmembrane region" description="Helical" evidence="1">
    <location>
        <begin position="26"/>
        <end position="48"/>
    </location>
</feature>
<comment type="caution">
    <text evidence="2">The sequence shown here is derived from an EMBL/GenBank/DDBJ whole genome shotgun (WGS) entry which is preliminary data.</text>
</comment>
<proteinExistence type="predicted"/>
<dbReference type="Pfam" id="PF14325">
    <property type="entry name" value="DUF4383"/>
    <property type="match status" value="1"/>
</dbReference>
<organism evidence="2 3">
    <name type="scientific">Isoptericola peretonis</name>
    <dbReference type="NCBI Taxonomy" id="2918523"/>
    <lineage>
        <taxon>Bacteria</taxon>
        <taxon>Bacillati</taxon>
        <taxon>Actinomycetota</taxon>
        <taxon>Actinomycetes</taxon>
        <taxon>Micrococcales</taxon>
        <taxon>Promicromonosporaceae</taxon>
        <taxon>Isoptericola</taxon>
    </lineage>
</organism>
<keyword evidence="3" id="KW-1185">Reference proteome</keyword>
<sequence>MTATPATPASGAAASADHVRRRPHQYLALVIGVVYLLVGIAGFAVTGFDDWTVHDHSQTLLGFAVNPLHNVVHLAIGLLGVLLWSRPSAARTYGWILFVGYGAAFVYGLLVVDDPQANVLNINGADNVLHAVSAAAGLLIALWPARRNVSGEARHPRTP</sequence>
<dbReference type="Proteomes" id="UP001651050">
    <property type="component" value="Unassembled WGS sequence"/>
</dbReference>
<dbReference type="EMBL" id="JALQCY010000002">
    <property type="protein sequence ID" value="MCK9793673.1"/>
    <property type="molecule type" value="Genomic_DNA"/>
</dbReference>
<name>A0ABT0J2F0_9MICO</name>
<dbReference type="RefSeq" id="WP_416343511.1">
    <property type="nucleotide sequence ID" value="NZ_JALQCY010000002.1"/>
</dbReference>
<accession>A0ABT0J2F0</accession>
<keyword evidence="1" id="KW-0472">Membrane</keyword>
<evidence type="ECO:0000313" key="2">
    <source>
        <dbReference type="EMBL" id="MCK9793673.1"/>
    </source>
</evidence>
<evidence type="ECO:0000313" key="3">
    <source>
        <dbReference type="Proteomes" id="UP001651050"/>
    </source>
</evidence>
<feature type="transmembrane region" description="Helical" evidence="1">
    <location>
        <begin position="127"/>
        <end position="145"/>
    </location>
</feature>
<feature type="transmembrane region" description="Helical" evidence="1">
    <location>
        <begin position="68"/>
        <end position="85"/>
    </location>
</feature>
<gene>
    <name evidence="2" type="ORF">M1843_07945</name>
</gene>
<protein>
    <submittedName>
        <fullName evidence="2">DUF4383 domain-containing protein</fullName>
    </submittedName>
</protein>